<dbReference type="Pfam" id="PF00353">
    <property type="entry name" value="HemolysinCabind"/>
    <property type="match status" value="4"/>
</dbReference>
<dbReference type="Gene3D" id="2.150.10.10">
    <property type="entry name" value="Serralysin-like metalloprotease, C-terminal"/>
    <property type="match status" value="3"/>
</dbReference>
<sequence>MAIITGTSGADVIEGGAANDLLLGGNGNDTLSGGSGSDLLDGGNGNDLLDGGSGSDLLSGGNGNDTLLGGAGNDLLDGGNGNDTLNGGDGTDILNGGNGNDTLDGGAGSDLLYGGNGNDTFTYHVENNLNTLDVYIGGNGNDTLIIEGTSDFFARADVQQALAAFQAACENLLFNFATYVEGWNLIVNTIENVILKVVAPLNVAPVANQDFVNTTEDSPLAIPVANLLANDTDGNNDVLTVQSVGNAAHGTVVLNDGVITYTPTSNYNGSDSFTYTISDGRGGASQATVHITVAAVNDAPTGGVIITGEVIENQTLTADASAVADLDGLGTLTYQWQADGENIDGATASAYTLTDADVGKVISVAVSYTDGGGTLETVVSAGTEPVLSDNVAPVANVDTMDGNEDTPLVIAAGILLANDTDANGDTLTIQAVGNATNGTVALDNNGNIVFTPTANYNGPASFTYLVADGDGATSEAVVHINVAAVNDAPTGDVTIQGTPQEGQVLTANANLADVEGLGAFSYQWYADGNPILGATATTYALTEGDIGKTITATVSYIDGAGTQETVQAAATGPVASLYDVDTATQTAVKLENGQIFIDNVLQTGVDSIRTSDLDDVLVVKDVVNGLEVNLAGQVNADAVDLRGITGITYTASTDVISDGTDSMTVSNVENFLIGDRGNTFVIDQGGNYNFLFDQSIPSSITGTNPPPSTTINMIEGTGATNVGLLVYNSAGLPATSSDVQKITLQMQFNNAGPNIDNVATLDFQHGAYAFNATAIEYGLIAALIALAAIAALQNLGIPQSTYTQSTFGDIKLSLTSSGLDATQDSVTAKLTGLREVVVPVGNDASFKPWTIISNDSGLKGIVDLTQLASVNENNTNAPHLQVNWDASVDSDLPAVLISEQGLLTSNEHAFYKFQHFKLGQGSDTLNITSLDTNPNVVVEMGEKIDGSDQDTLNLFRLGDVFNPVVAATYNGTTGLLQMGSNQLHVTGVERIIGTSLADNLTGDGGNNVIDGGIGNDTLAGGAGSDTFVYTIAPSGNDTINDFNLAEDVLQLTGVTIQSINYFGPNTIIDLSNNGIVTLLGVTATQEDLIG</sequence>
<dbReference type="PATRIC" id="fig|448.7.peg.1294"/>
<dbReference type="Gene3D" id="2.60.40.3440">
    <property type="match status" value="2"/>
</dbReference>
<dbReference type="OrthoDB" id="6089850at2"/>
<comment type="caution">
    <text evidence="5">The sequence shown here is derived from an EMBL/GenBank/DDBJ whole genome shotgun (WGS) entry which is preliminary data.</text>
</comment>
<keyword evidence="3" id="KW-0106">Calcium</keyword>
<protein>
    <submittedName>
        <fullName evidence="5">Structural toxin protein RtxA</fullName>
    </submittedName>
</protein>
<gene>
    <name evidence="5" type="primary">rtxA2</name>
    <name evidence="5" type="ORF">Lery_1236</name>
</gene>
<dbReference type="GO" id="GO:0005509">
    <property type="term" value="F:calcium ion binding"/>
    <property type="evidence" value="ECO:0007669"/>
    <property type="project" value="InterPro"/>
</dbReference>
<keyword evidence="6" id="KW-1185">Reference proteome</keyword>
<dbReference type="Pfam" id="PF04964">
    <property type="entry name" value="Flp_Fap"/>
    <property type="match status" value="1"/>
</dbReference>
<dbReference type="Gene3D" id="2.60.40.2700">
    <property type="match status" value="2"/>
</dbReference>
<dbReference type="InterPro" id="IPR001343">
    <property type="entry name" value="Hemolysn_Ca-bd"/>
</dbReference>
<accession>A0A0W0TRK5</accession>
<dbReference type="Pfam" id="PF17892">
    <property type="entry name" value="Cadherin_5"/>
    <property type="match status" value="2"/>
</dbReference>
<dbReference type="STRING" id="448.Lery_1236"/>
<evidence type="ECO:0000259" key="4">
    <source>
        <dbReference type="Pfam" id="PF17892"/>
    </source>
</evidence>
<dbReference type="PANTHER" id="PTHR38340:SF1">
    <property type="entry name" value="S-LAYER PROTEIN"/>
    <property type="match status" value="1"/>
</dbReference>
<keyword evidence="2" id="KW-0964">Secreted</keyword>
<dbReference type="EMBL" id="LNYA01000023">
    <property type="protein sequence ID" value="KTC98182.1"/>
    <property type="molecule type" value="Genomic_DNA"/>
</dbReference>
<dbReference type="InterPro" id="IPR011049">
    <property type="entry name" value="Serralysin-like_metalloprot_C"/>
</dbReference>
<evidence type="ECO:0000256" key="2">
    <source>
        <dbReference type="ARBA" id="ARBA00022525"/>
    </source>
</evidence>
<dbReference type="InterPro" id="IPR007047">
    <property type="entry name" value="Flp_Fap"/>
</dbReference>
<evidence type="ECO:0000256" key="1">
    <source>
        <dbReference type="ARBA" id="ARBA00004613"/>
    </source>
</evidence>
<dbReference type="InterPro" id="IPR041690">
    <property type="entry name" value="Cadherin_5"/>
</dbReference>
<comment type="subcellular location">
    <subcellularLocation>
        <location evidence="1">Secreted</location>
    </subcellularLocation>
</comment>
<evidence type="ECO:0000256" key="3">
    <source>
        <dbReference type="ARBA" id="ARBA00022837"/>
    </source>
</evidence>
<dbReference type="GO" id="GO:0005576">
    <property type="term" value="C:extracellular region"/>
    <property type="evidence" value="ECO:0007669"/>
    <property type="project" value="UniProtKB-SubCell"/>
</dbReference>
<proteinExistence type="predicted"/>
<feature type="domain" description="Cadherin-like" evidence="4">
    <location>
        <begin position="390"/>
        <end position="482"/>
    </location>
</feature>
<dbReference type="PRINTS" id="PR00313">
    <property type="entry name" value="CABNDNGRPT"/>
</dbReference>
<dbReference type="SUPFAM" id="SSF51120">
    <property type="entry name" value="beta-Roll"/>
    <property type="match status" value="2"/>
</dbReference>
<dbReference type="InterPro" id="IPR050557">
    <property type="entry name" value="RTX_toxin/Mannuronan_C5-epim"/>
</dbReference>
<dbReference type="PANTHER" id="PTHR38340">
    <property type="entry name" value="S-LAYER PROTEIN"/>
    <property type="match status" value="1"/>
</dbReference>
<dbReference type="Proteomes" id="UP000054773">
    <property type="component" value="Unassembled WGS sequence"/>
</dbReference>
<dbReference type="RefSeq" id="WP_058526384.1">
    <property type="nucleotide sequence ID" value="NZ_CAAAHY010000002.1"/>
</dbReference>
<dbReference type="AlphaFoldDB" id="A0A0W0TRK5"/>
<dbReference type="InterPro" id="IPR018511">
    <property type="entry name" value="Hemolysin-typ_Ca-bd_CS"/>
</dbReference>
<evidence type="ECO:0000313" key="6">
    <source>
        <dbReference type="Proteomes" id="UP000054773"/>
    </source>
</evidence>
<organism evidence="5 6">
    <name type="scientific">Legionella erythra</name>
    <dbReference type="NCBI Taxonomy" id="448"/>
    <lineage>
        <taxon>Bacteria</taxon>
        <taxon>Pseudomonadati</taxon>
        <taxon>Pseudomonadota</taxon>
        <taxon>Gammaproteobacteria</taxon>
        <taxon>Legionellales</taxon>
        <taxon>Legionellaceae</taxon>
        <taxon>Legionella</taxon>
    </lineage>
</organism>
<evidence type="ECO:0000313" key="5">
    <source>
        <dbReference type="EMBL" id="KTC98182.1"/>
    </source>
</evidence>
<feature type="domain" description="Cadherin-like" evidence="4">
    <location>
        <begin position="202"/>
        <end position="294"/>
    </location>
</feature>
<dbReference type="PROSITE" id="PS00330">
    <property type="entry name" value="HEMOLYSIN_CALCIUM"/>
    <property type="match status" value="7"/>
</dbReference>
<dbReference type="NCBIfam" id="NF012211">
    <property type="entry name" value="tand_rpt_95"/>
    <property type="match status" value="2"/>
</dbReference>
<name>A0A0W0TRK5_LEGER</name>
<reference evidence="5 6" key="1">
    <citation type="submission" date="2015-11" db="EMBL/GenBank/DDBJ databases">
        <title>Genomic analysis of 38 Legionella species identifies large and diverse effector repertoires.</title>
        <authorList>
            <person name="Burstein D."/>
            <person name="Amaro F."/>
            <person name="Zusman T."/>
            <person name="Lifshitz Z."/>
            <person name="Cohen O."/>
            <person name="Gilbert J.A."/>
            <person name="Pupko T."/>
            <person name="Shuman H.A."/>
            <person name="Segal G."/>
        </authorList>
    </citation>
    <scope>NUCLEOTIDE SEQUENCE [LARGE SCALE GENOMIC DNA]</scope>
    <source>
        <strain evidence="5 6">SE-32A-C8</strain>
    </source>
</reference>